<dbReference type="CDD" id="cd00093">
    <property type="entry name" value="HTH_XRE"/>
    <property type="match status" value="1"/>
</dbReference>
<protein>
    <submittedName>
        <fullName evidence="2">Helix-turn-helix domain protein</fullName>
    </submittedName>
</protein>
<dbReference type="Pfam" id="PF01381">
    <property type="entry name" value="HTH_3"/>
    <property type="match status" value="1"/>
</dbReference>
<organism evidence="2 3">
    <name type="scientific">Paenibacillus konkukensis</name>
    <dbReference type="NCBI Taxonomy" id="2020716"/>
    <lineage>
        <taxon>Bacteria</taxon>
        <taxon>Bacillati</taxon>
        <taxon>Bacillota</taxon>
        <taxon>Bacilli</taxon>
        <taxon>Bacillales</taxon>
        <taxon>Paenibacillaceae</taxon>
        <taxon>Paenibacillus</taxon>
    </lineage>
</organism>
<dbReference type="Gene3D" id="1.10.260.40">
    <property type="entry name" value="lambda repressor-like DNA-binding domains"/>
    <property type="match status" value="1"/>
</dbReference>
<evidence type="ECO:0000313" key="3">
    <source>
        <dbReference type="Proteomes" id="UP001057134"/>
    </source>
</evidence>
<dbReference type="PROSITE" id="PS50943">
    <property type="entry name" value="HTH_CROC1"/>
    <property type="match status" value="1"/>
</dbReference>
<reference evidence="2" key="1">
    <citation type="submission" date="2018-02" db="EMBL/GenBank/DDBJ databases">
        <authorList>
            <person name="Kim S.-K."/>
            <person name="Jung H.-I."/>
            <person name="Lee S.-W."/>
        </authorList>
    </citation>
    <scope>NUCLEOTIDE SEQUENCE</scope>
    <source>
        <strain evidence="2">SK3146</strain>
    </source>
</reference>
<dbReference type="InterPro" id="IPR010982">
    <property type="entry name" value="Lambda_DNA-bd_dom_sf"/>
</dbReference>
<gene>
    <name evidence="2" type="ORF">SK3146_03808</name>
</gene>
<proteinExistence type="predicted"/>
<reference evidence="2" key="2">
    <citation type="journal article" date="2021" name="J Anim Sci Technol">
        <title>Complete genome sequence of Paenibacillus konkukensis sp. nov. SK3146 as a potential probiotic strain.</title>
        <authorList>
            <person name="Jung H.I."/>
            <person name="Park S."/>
            <person name="Niu K.M."/>
            <person name="Lee S.W."/>
            <person name="Kothari D."/>
            <person name="Yi K.J."/>
            <person name="Kim S.K."/>
        </authorList>
    </citation>
    <scope>NUCLEOTIDE SEQUENCE</scope>
    <source>
        <strain evidence="2">SK3146</strain>
    </source>
</reference>
<dbReference type="EMBL" id="CP027059">
    <property type="protein sequence ID" value="UQZ84553.1"/>
    <property type="molecule type" value="Genomic_DNA"/>
</dbReference>
<dbReference type="Proteomes" id="UP001057134">
    <property type="component" value="Chromosome"/>
</dbReference>
<dbReference type="SUPFAM" id="SSF47413">
    <property type="entry name" value="lambda repressor-like DNA-binding domains"/>
    <property type="match status" value="1"/>
</dbReference>
<keyword evidence="3" id="KW-1185">Reference proteome</keyword>
<dbReference type="RefSeq" id="WP_249860305.1">
    <property type="nucleotide sequence ID" value="NZ_CP027059.1"/>
</dbReference>
<accession>A0ABY4RSP3</accession>
<feature type="domain" description="HTH cro/C1-type" evidence="1">
    <location>
        <begin position="42"/>
        <end position="85"/>
    </location>
</feature>
<dbReference type="InterPro" id="IPR001387">
    <property type="entry name" value="Cro/C1-type_HTH"/>
</dbReference>
<evidence type="ECO:0000259" key="1">
    <source>
        <dbReference type="PROSITE" id="PS50943"/>
    </source>
</evidence>
<name>A0ABY4RSP3_9BACL</name>
<dbReference type="SMART" id="SM00530">
    <property type="entry name" value="HTH_XRE"/>
    <property type="match status" value="1"/>
</dbReference>
<sequence>MPKKTIDAKEFFQLKMSTLGERIRFFREKLGELDPKEDYSTRAIGKRIGVTSQSITAIERGESKNPSFQVILGLAKVLHVPIDTFTDDFYQGDIKLFEIGVHDGDQTAITAEYSELDPALSSDFYFGCYVYQVFQDGRMRFVYCKDTKNSVDYKSFIKSLSRFVAEIELHSLENDDILTSTENRFSSFHHAVSLFNACIEHPTMFPLIMKDEWIQYFNEFHEEHFRKEQQKHE</sequence>
<evidence type="ECO:0000313" key="2">
    <source>
        <dbReference type="EMBL" id="UQZ84553.1"/>
    </source>
</evidence>